<comment type="caution">
    <text evidence="1">The sequence shown here is derived from an EMBL/GenBank/DDBJ whole genome shotgun (WGS) entry which is preliminary data.</text>
</comment>
<evidence type="ECO:0000313" key="1">
    <source>
        <dbReference type="EMBL" id="CAG8769622.1"/>
    </source>
</evidence>
<gene>
    <name evidence="1" type="ORF">RPERSI_LOCUS16244</name>
</gene>
<accession>A0ACA9QYT4</accession>
<evidence type="ECO:0000313" key="2">
    <source>
        <dbReference type="Proteomes" id="UP000789920"/>
    </source>
</evidence>
<name>A0ACA9QYT4_9GLOM</name>
<reference evidence="1" key="1">
    <citation type="submission" date="2021-06" db="EMBL/GenBank/DDBJ databases">
        <authorList>
            <person name="Kallberg Y."/>
            <person name="Tangrot J."/>
            <person name="Rosling A."/>
        </authorList>
    </citation>
    <scope>NUCLEOTIDE SEQUENCE</scope>
    <source>
        <strain evidence="1">MA461A</strain>
    </source>
</reference>
<sequence length="99" mass="11746">YEKVFDMSRIQEEILYTKKLKKLSNLDIVYQHKYLALLVSNNQESLQDKAQLYNNNEIQSKSDYSILLSENNDDSETYEEDEEIISNSEIIESEQLEKM</sequence>
<dbReference type="Proteomes" id="UP000789920">
    <property type="component" value="Unassembled WGS sequence"/>
</dbReference>
<organism evidence="1 2">
    <name type="scientific">Racocetra persica</name>
    <dbReference type="NCBI Taxonomy" id="160502"/>
    <lineage>
        <taxon>Eukaryota</taxon>
        <taxon>Fungi</taxon>
        <taxon>Fungi incertae sedis</taxon>
        <taxon>Mucoromycota</taxon>
        <taxon>Glomeromycotina</taxon>
        <taxon>Glomeromycetes</taxon>
        <taxon>Diversisporales</taxon>
        <taxon>Gigasporaceae</taxon>
        <taxon>Racocetra</taxon>
    </lineage>
</organism>
<keyword evidence="2" id="KW-1185">Reference proteome</keyword>
<dbReference type="EMBL" id="CAJVQC010039897">
    <property type="protein sequence ID" value="CAG8769622.1"/>
    <property type="molecule type" value="Genomic_DNA"/>
</dbReference>
<proteinExistence type="predicted"/>
<feature type="non-terminal residue" evidence="1">
    <location>
        <position position="1"/>
    </location>
</feature>
<protein>
    <submittedName>
        <fullName evidence="1">22081_t:CDS:1</fullName>
    </submittedName>
</protein>